<dbReference type="InterPro" id="IPR052762">
    <property type="entry name" value="PCW_deacetylase/CE"/>
</dbReference>
<dbReference type="InterPro" id="IPR036514">
    <property type="entry name" value="SGNH_hydro_sf"/>
</dbReference>
<name>A0ABR8PXF8_9CLOT</name>
<keyword evidence="5" id="KW-1185">Reference proteome</keyword>
<feature type="domain" description="SGNH hydrolase-type esterase" evidence="2">
    <location>
        <begin position="188"/>
        <end position="380"/>
    </location>
</feature>
<keyword evidence="4" id="KW-0378">Hydrolase</keyword>
<feature type="chain" id="PRO_5046974118" evidence="1">
    <location>
        <begin position="25"/>
        <end position="397"/>
    </location>
</feature>
<dbReference type="Gene3D" id="3.40.50.1110">
    <property type="entry name" value="SGNH hydrolase"/>
    <property type="match status" value="1"/>
</dbReference>
<protein>
    <submittedName>
        <fullName evidence="4">SGNH/GDSL hydrolase family protein</fullName>
    </submittedName>
</protein>
<evidence type="ECO:0000313" key="4">
    <source>
        <dbReference type="EMBL" id="MBD7912841.1"/>
    </source>
</evidence>
<dbReference type="InterPro" id="IPR040794">
    <property type="entry name" value="CE2_N"/>
</dbReference>
<sequence length="397" mass="43444">MKKKITFLLAMSMALISFTPMAKASTTNGINELKQNKEYSSTVYNFSQSTFNNLPEINSQNLNDKKSKSRALFVGRFDTRDSAGPKFAWSDTTIKANFSGTGISVNLKSSGDNWFNVIVDGVNQKPINVTPTTTSPIVLASGLSKKKHTIELVKRTEANVGEAQFLGFKVSNGKLSSPPAASSRRIMFIGDSITCGYGNEGTSQYQTFTTKNENASLAYGALTAKLLGADPMTICWSGKGVIRNYGGDTTDVMPDLVDQVLPYDKTLKWDSKNWVPQVVVINLCTNDYSIGVPDKVAFTNAYTRLVNKVRTDYPKADIYCAVGPMLGGDNLNSARDYISQIATSKEASGDNKVHFIEFPAQDFANGLGEDWHPSVKTHELMANQLASQIQKDLGWKN</sequence>
<dbReference type="InterPro" id="IPR037461">
    <property type="entry name" value="CtCE2-like_dom"/>
</dbReference>
<feature type="domain" description="Carbohydrate esterase 2 N-terminal" evidence="3">
    <location>
        <begin position="73"/>
        <end position="179"/>
    </location>
</feature>
<dbReference type="Proteomes" id="UP000627781">
    <property type="component" value="Unassembled WGS sequence"/>
</dbReference>
<reference evidence="4 5" key="1">
    <citation type="submission" date="2020-08" db="EMBL/GenBank/DDBJ databases">
        <title>A Genomic Blueprint of the Chicken Gut Microbiome.</title>
        <authorList>
            <person name="Gilroy R."/>
            <person name="Ravi A."/>
            <person name="Getino M."/>
            <person name="Pursley I."/>
            <person name="Horton D.L."/>
            <person name="Alikhan N.-F."/>
            <person name="Baker D."/>
            <person name="Gharbi K."/>
            <person name="Hall N."/>
            <person name="Watson M."/>
            <person name="Adriaenssens E.M."/>
            <person name="Foster-Nyarko E."/>
            <person name="Jarju S."/>
            <person name="Secka A."/>
            <person name="Antonio M."/>
            <person name="Oren A."/>
            <person name="Chaudhuri R."/>
            <person name="La Ragione R.M."/>
            <person name="Hildebrand F."/>
            <person name="Pallen M.J."/>
        </authorList>
    </citation>
    <scope>NUCLEOTIDE SEQUENCE [LARGE SCALE GENOMIC DNA]</scope>
    <source>
        <strain evidence="4 5">Sa3CVN1</strain>
    </source>
</reference>
<dbReference type="Pfam" id="PF13472">
    <property type="entry name" value="Lipase_GDSL_2"/>
    <property type="match status" value="1"/>
</dbReference>
<dbReference type="PANTHER" id="PTHR37834:SF2">
    <property type="entry name" value="ESTERASE, SGNH HYDROLASE-TYPE"/>
    <property type="match status" value="1"/>
</dbReference>
<dbReference type="Pfam" id="PF17996">
    <property type="entry name" value="CE2_N"/>
    <property type="match status" value="1"/>
</dbReference>
<dbReference type="CDD" id="cd01831">
    <property type="entry name" value="Endoglucanase_E_like"/>
    <property type="match status" value="1"/>
</dbReference>
<evidence type="ECO:0000259" key="3">
    <source>
        <dbReference type="Pfam" id="PF17996"/>
    </source>
</evidence>
<evidence type="ECO:0000313" key="5">
    <source>
        <dbReference type="Proteomes" id="UP000627781"/>
    </source>
</evidence>
<organism evidence="4 5">
    <name type="scientific">Clostridium cibarium</name>
    <dbReference type="NCBI Taxonomy" id="2762247"/>
    <lineage>
        <taxon>Bacteria</taxon>
        <taxon>Bacillati</taxon>
        <taxon>Bacillota</taxon>
        <taxon>Clostridia</taxon>
        <taxon>Eubacteriales</taxon>
        <taxon>Clostridiaceae</taxon>
        <taxon>Clostridium</taxon>
    </lineage>
</organism>
<dbReference type="PANTHER" id="PTHR37834">
    <property type="entry name" value="GDSL-LIKE LIPASE/ACYLHYDROLASE DOMAIN PROTEIN (AFU_ORTHOLOGUE AFUA_2G00620)"/>
    <property type="match status" value="1"/>
</dbReference>
<dbReference type="EMBL" id="JACSRA010000029">
    <property type="protein sequence ID" value="MBD7912841.1"/>
    <property type="molecule type" value="Genomic_DNA"/>
</dbReference>
<evidence type="ECO:0000256" key="1">
    <source>
        <dbReference type="SAM" id="SignalP"/>
    </source>
</evidence>
<comment type="caution">
    <text evidence="4">The sequence shown here is derived from an EMBL/GenBank/DDBJ whole genome shotgun (WGS) entry which is preliminary data.</text>
</comment>
<accession>A0ABR8PXF8</accession>
<feature type="signal peptide" evidence="1">
    <location>
        <begin position="1"/>
        <end position="24"/>
    </location>
</feature>
<proteinExistence type="predicted"/>
<dbReference type="GO" id="GO:0016787">
    <property type="term" value="F:hydrolase activity"/>
    <property type="evidence" value="ECO:0007669"/>
    <property type="project" value="UniProtKB-KW"/>
</dbReference>
<dbReference type="SUPFAM" id="SSF52266">
    <property type="entry name" value="SGNH hydrolase"/>
    <property type="match status" value="1"/>
</dbReference>
<dbReference type="InterPro" id="IPR013830">
    <property type="entry name" value="SGNH_hydro"/>
</dbReference>
<keyword evidence="1" id="KW-0732">Signal</keyword>
<evidence type="ECO:0000259" key="2">
    <source>
        <dbReference type="Pfam" id="PF13472"/>
    </source>
</evidence>
<dbReference type="RefSeq" id="WP_191769725.1">
    <property type="nucleotide sequence ID" value="NZ_JACSRA010000029.1"/>
</dbReference>
<gene>
    <name evidence="4" type="ORF">H9661_15930</name>
</gene>
<dbReference type="Gene3D" id="2.60.120.260">
    <property type="entry name" value="Galactose-binding domain-like"/>
    <property type="match status" value="1"/>
</dbReference>